<proteinExistence type="predicted"/>
<feature type="compositionally biased region" description="Basic residues" evidence="1">
    <location>
        <begin position="114"/>
        <end position="132"/>
    </location>
</feature>
<evidence type="ECO:0008006" key="4">
    <source>
        <dbReference type="Google" id="ProtNLM"/>
    </source>
</evidence>
<dbReference type="AlphaFoldDB" id="A0A1G2G643"/>
<dbReference type="InterPro" id="IPR003489">
    <property type="entry name" value="RHF/RaiA"/>
</dbReference>
<dbReference type="Pfam" id="PF02482">
    <property type="entry name" value="Ribosomal_S30AE"/>
    <property type="match status" value="1"/>
</dbReference>
<sequence>MKLNVKATQFSLTPSVEEYINDKLIRTVERLTKRMDPESIRLNIEVAKTTKHHQKGEVWRADATLRLGGKSMRSEASGQSIQEAIDLLEESLGMEIKGFKGKEEAVEKRQARKLKRATKFSKAARPRQKSARVRNESM</sequence>
<evidence type="ECO:0000313" key="3">
    <source>
        <dbReference type="Proteomes" id="UP000177785"/>
    </source>
</evidence>
<dbReference type="Gene3D" id="3.30.160.100">
    <property type="entry name" value="Ribosome hibernation promotion factor-like"/>
    <property type="match status" value="1"/>
</dbReference>
<accession>A0A1G2G643</accession>
<organism evidence="2 3">
    <name type="scientific">Candidatus Ryanbacteria bacterium RIFCSPHIGHO2_01_FULL_48_27</name>
    <dbReference type="NCBI Taxonomy" id="1802115"/>
    <lineage>
        <taxon>Bacteria</taxon>
        <taxon>Candidatus Ryaniibacteriota</taxon>
    </lineage>
</organism>
<protein>
    <recommendedName>
        <fullName evidence="4">Ribosomal subunit interface protein</fullName>
    </recommendedName>
</protein>
<dbReference type="Proteomes" id="UP000177785">
    <property type="component" value="Unassembled WGS sequence"/>
</dbReference>
<dbReference type="InterPro" id="IPR036567">
    <property type="entry name" value="RHF-like"/>
</dbReference>
<evidence type="ECO:0000256" key="1">
    <source>
        <dbReference type="SAM" id="MobiDB-lite"/>
    </source>
</evidence>
<dbReference type="EMBL" id="MHNL01000006">
    <property type="protein sequence ID" value="OGZ45440.1"/>
    <property type="molecule type" value="Genomic_DNA"/>
</dbReference>
<name>A0A1G2G643_9BACT</name>
<feature type="region of interest" description="Disordered" evidence="1">
    <location>
        <begin position="114"/>
        <end position="138"/>
    </location>
</feature>
<gene>
    <name evidence="2" type="ORF">A2756_00270</name>
</gene>
<dbReference type="STRING" id="1802115.A2756_00270"/>
<evidence type="ECO:0000313" key="2">
    <source>
        <dbReference type="EMBL" id="OGZ45440.1"/>
    </source>
</evidence>
<dbReference type="SUPFAM" id="SSF69754">
    <property type="entry name" value="Ribosome binding protein Y (YfiA homologue)"/>
    <property type="match status" value="1"/>
</dbReference>
<comment type="caution">
    <text evidence="2">The sequence shown here is derived from an EMBL/GenBank/DDBJ whole genome shotgun (WGS) entry which is preliminary data.</text>
</comment>
<reference evidence="2 3" key="1">
    <citation type="journal article" date="2016" name="Nat. Commun.">
        <title>Thousands of microbial genomes shed light on interconnected biogeochemical processes in an aquifer system.</title>
        <authorList>
            <person name="Anantharaman K."/>
            <person name="Brown C.T."/>
            <person name="Hug L.A."/>
            <person name="Sharon I."/>
            <person name="Castelle C.J."/>
            <person name="Probst A.J."/>
            <person name="Thomas B.C."/>
            <person name="Singh A."/>
            <person name="Wilkins M.J."/>
            <person name="Karaoz U."/>
            <person name="Brodie E.L."/>
            <person name="Williams K.H."/>
            <person name="Hubbard S.S."/>
            <person name="Banfield J.F."/>
        </authorList>
    </citation>
    <scope>NUCLEOTIDE SEQUENCE [LARGE SCALE GENOMIC DNA]</scope>
</reference>